<dbReference type="SUPFAM" id="SSF103473">
    <property type="entry name" value="MFS general substrate transporter"/>
    <property type="match status" value="1"/>
</dbReference>
<dbReference type="CDD" id="cd17325">
    <property type="entry name" value="MFS_MdtG_SLC18_like"/>
    <property type="match status" value="1"/>
</dbReference>
<dbReference type="InterPro" id="IPR050171">
    <property type="entry name" value="MFS_Transporters"/>
</dbReference>
<name>A0ABZ1YSE4_9NOCA</name>
<dbReference type="EMBL" id="CP109441">
    <property type="protein sequence ID" value="WUV46185.1"/>
    <property type="molecule type" value="Genomic_DNA"/>
</dbReference>
<feature type="transmembrane region" description="Helical" evidence="7">
    <location>
        <begin position="105"/>
        <end position="126"/>
    </location>
</feature>
<feature type="domain" description="Major facilitator superfamily (MFS) profile" evidence="8">
    <location>
        <begin position="19"/>
        <end position="398"/>
    </location>
</feature>
<dbReference type="InterPro" id="IPR011701">
    <property type="entry name" value="MFS"/>
</dbReference>
<dbReference type="PROSITE" id="PS50850">
    <property type="entry name" value="MFS"/>
    <property type="match status" value="1"/>
</dbReference>
<dbReference type="InterPro" id="IPR036259">
    <property type="entry name" value="MFS_trans_sf"/>
</dbReference>
<keyword evidence="6 7" id="KW-0472">Membrane</keyword>
<feature type="transmembrane region" description="Helical" evidence="7">
    <location>
        <begin position="284"/>
        <end position="301"/>
    </location>
</feature>
<dbReference type="InterPro" id="IPR020846">
    <property type="entry name" value="MFS_dom"/>
</dbReference>
<proteinExistence type="predicted"/>
<evidence type="ECO:0000259" key="8">
    <source>
        <dbReference type="PROSITE" id="PS50850"/>
    </source>
</evidence>
<evidence type="ECO:0000256" key="3">
    <source>
        <dbReference type="ARBA" id="ARBA00022475"/>
    </source>
</evidence>
<dbReference type="Proteomes" id="UP001432062">
    <property type="component" value="Chromosome"/>
</dbReference>
<keyword evidence="10" id="KW-1185">Reference proteome</keyword>
<evidence type="ECO:0000256" key="5">
    <source>
        <dbReference type="ARBA" id="ARBA00022989"/>
    </source>
</evidence>
<dbReference type="Gene3D" id="1.20.1250.20">
    <property type="entry name" value="MFS general substrate transporter like domains"/>
    <property type="match status" value="2"/>
</dbReference>
<accession>A0ABZ1YSE4</accession>
<gene>
    <name evidence="9" type="ORF">OG563_45205</name>
</gene>
<comment type="subcellular location">
    <subcellularLocation>
        <location evidence="1">Cell membrane</location>
        <topology evidence="1">Multi-pass membrane protein</topology>
    </subcellularLocation>
</comment>
<dbReference type="PANTHER" id="PTHR23517">
    <property type="entry name" value="RESISTANCE PROTEIN MDTM, PUTATIVE-RELATED-RELATED"/>
    <property type="match status" value="1"/>
</dbReference>
<organism evidence="9 10">
    <name type="scientific">Nocardia vinacea</name>
    <dbReference type="NCBI Taxonomy" id="96468"/>
    <lineage>
        <taxon>Bacteria</taxon>
        <taxon>Bacillati</taxon>
        <taxon>Actinomycetota</taxon>
        <taxon>Actinomycetes</taxon>
        <taxon>Mycobacteriales</taxon>
        <taxon>Nocardiaceae</taxon>
        <taxon>Nocardia</taxon>
    </lineage>
</organism>
<dbReference type="RefSeq" id="WP_419150697.1">
    <property type="nucleotide sequence ID" value="NZ_CP109149.1"/>
</dbReference>
<evidence type="ECO:0000313" key="10">
    <source>
        <dbReference type="Proteomes" id="UP001432062"/>
    </source>
</evidence>
<keyword evidence="3" id="KW-1003">Cell membrane</keyword>
<dbReference type="Pfam" id="PF07690">
    <property type="entry name" value="MFS_1"/>
    <property type="match status" value="1"/>
</dbReference>
<feature type="transmembrane region" description="Helical" evidence="7">
    <location>
        <begin position="146"/>
        <end position="167"/>
    </location>
</feature>
<protein>
    <submittedName>
        <fullName evidence="9">MFS transporter</fullName>
    </submittedName>
</protein>
<keyword evidence="4 7" id="KW-0812">Transmembrane</keyword>
<evidence type="ECO:0000256" key="2">
    <source>
        <dbReference type="ARBA" id="ARBA00022448"/>
    </source>
</evidence>
<evidence type="ECO:0000256" key="4">
    <source>
        <dbReference type="ARBA" id="ARBA00022692"/>
    </source>
</evidence>
<feature type="transmembrane region" description="Helical" evidence="7">
    <location>
        <begin position="307"/>
        <end position="333"/>
    </location>
</feature>
<evidence type="ECO:0000256" key="7">
    <source>
        <dbReference type="SAM" id="Phobius"/>
    </source>
</evidence>
<sequence length="411" mass="41957">MTTCRQDEISVELSSLRPLLFTVYVPAAAYGIGMGAAAPVMTLTALDLGASVAVAGFCVALVGLGQIIGDIPAGQVVSRLGERVSIIGASTAGVIGVLLCVLATTVPILCGGLVIVGLSNAIWGLARMSYLSEAVPFERRARAMSLFGGSMRFGFFVGPFLGAAAIMGIGTRGGFVVQLIAIAVAGWLMARLPDPRTSAVGTIRQPPLSLLGVGRAHRKLLLTLGAGSLLMGAARSSREAVLPLWADHLGTTAATASLIFGIGAGLDVLCAYPAGHLMDRYGRRFIAVPSLTILALTYFAVPLTDSALTLGIVAVVMGIGNGIGNGVIMTIGADIAPAATRAEFLAAWRLTHDGGFFAGPLAISGLAAVGPLAVAVLTIGAVSALGAVVMGRYIPVYIPWPNQIDRKVAAQ</sequence>
<feature type="transmembrane region" description="Helical" evidence="7">
    <location>
        <begin position="48"/>
        <end position="68"/>
    </location>
</feature>
<evidence type="ECO:0000256" key="1">
    <source>
        <dbReference type="ARBA" id="ARBA00004651"/>
    </source>
</evidence>
<feature type="transmembrane region" description="Helical" evidence="7">
    <location>
        <begin position="249"/>
        <end position="272"/>
    </location>
</feature>
<evidence type="ECO:0000256" key="6">
    <source>
        <dbReference type="ARBA" id="ARBA00023136"/>
    </source>
</evidence>
<keyword evidence="5 7" id="KW-1133">Transmembrane helix</keyword>
<dbReference type="PANTHER" id="PTHR23517:SF3">
    <property type="entry name" value="INTEGRAL MEMBRANE TRANSPORT PROTEIN"/>
    <property type="match status" value="1"/>
</dbReference>
<feature type="transmembrane region" description="Helical" evidence="7">
    <location>
        <begin position="21"/>
        <end position="42"/>
    </location>
</feature>
<reference evidence="9" key="1">
    <citation type="submission" date="2022-10" db="EMBL/GenBank/DDBJ databases">
        <title>The complete genomes of actinobacterial strains from the NBC collection.</title>
        <authorList>
            <person name="Joergensen T.S."/>
            <person name="Alvarez Arevalo M."/>
            <person name="Sterndorff E.B."/>
            <person name="Faurdal D."/>
            <person name="Vuksanovic O."/>
            <person name="Mourched A.-S."/>
            <person name="Charusanti P."/>
            <person name="Shaw S."/>
            <person name="Blin K."/>
            <person name="Weber T."/>
        </authorList>
    </citation>
    <scope>NUCLEOTIDE SEQUENCE</scope>
    <source>
        <strain evidence="9">NBC_01482</strain>
    </source>
</reference>
<evidence type="ECO:0000313" key="9">
    <source>
        <dbReference type="EMBL" id="WUV46185.1"/>
    </source>
</evidence>
<keyword evidence="2" id="KW-0813">Transport</keyword>